<proteinExistence type="predicted"/>
<reference evidence="2 3" key="1">
    <citation type="submission" date="2021-06" db="EMBL/GenBank/DDBJ databases">
        <authorList>
            <person name="Kallberg Y."/>
            <person name="Tangrot J."/>
            <person name="Rosling A."/>
        </authorList>
    </citation>
    <scope>NUCLEOTIDE SEQUENCE [LARGE SCALE GENOMIC DNA]</scope>
    <source>
        <strain evidence="2 3">120-4 pot B 10/14</strain>
    </source>
</reference>
<dbReference type="Pfam" id="PF00010">
    <property type="entry name" value="HLH"/>
    <property type="match status" value="1"/>
</dbReference>
<evidence type="ECO:0000313" key="3">
    <source>
        <dbReference type="Proteomes" id="UP000789901"/>
    </source>
</evidence>
<evidence type="ECO:0000259" key="1">
    <source>
        <dbReference type="PROSITE" id="PS50888"/>
    </source>
</evidence>
<dbReference type="PROSITE" id="PS50888">
    <property type="entry name" value="BHLH"/>
    <property type="match status" value="1"/>
</dbReference>
<dbReference type="InterPro" id="IPR036638">
    <property type="entry name" value="HLH_DNA-bd_sf"/>
</dbReference>
<organism evidence="2 3">
    <name type="scientific">Gigaspora margarita</name>
    <dbReference type="NCBI Taxonomy" id="4874"/>
    <lineage>
        <taxon>Eukaryota</taxon>
        <taxon>Fungi</taxon>
        <taxon>Fungi incertae sedis</taxon>
        <taxon>Mucoromycota</taxon>
        <taxon>Glomeromycotina</taxon>
        <taxon>Glomeromycetes</taxon>
        <taxon>Diversisporales</taxon>
        <taxon>Gigasporaceae</taxon>
        <taxon>Gigaspora</taxon>
    </lineage>
</organism>
<keyword evidence="3" id="KW-1185">Reference proteome</keyword>
<name>A0ABN7WVS9_GIGMA</name>
<dbReference type="Proteomes" id="UP000789901">
    <property type="component" value="Unassembled WGS sequence"/>
</dbReference>
<feature type="non-terminal residue" evidence="2">
    <location>
        <position position="1"/>
    </location>
</feature>
<dbReference type="EMBL" id="CAJVQB010066494">
    <property type="protein sequence ID" value="CAG8841669.1"/>
    <property type="molecule type" value="Genomic_DNA"/>
</dbReference>
<feature type="non-terminal residue" evidence="2">
    <location>
        <position position="58"/>
    </location>
</feature>
<dbReference type="InterPro" id="IPR011598">
    <property type="entry name" value="bHLH_dom"/>
</dbReference>
<gene>
    <name evidence="2" type="ORF">GMARGA_LOCUS35556</name>
</gene>
<accession>A0ABN7WVS9</accession>
<dbReference type="Gene3D" id="4.10.280.10">
    <property type="entry name" value="Helix-loop-helix DNA-binding domain"/>
    <property type="match status" value="1"/>
</dbReference>
<comment type="caution">
    <text evidence="2">The sequence shown here is derived from an EMBL/GenBank/DDBJ whole genome shotgun (WGS) entry which is preliminary data.</text>
</comment>
<feature type="domain" description="BHLH" evidence="1">
    <location>
        <begin position="15"/>
        <end position="58"/>
    </location>
</feature>
<protein>
    <submittedName>
        <fullName evidence="2">28721_t:CDS:1</fullName>
    </submittedName>
</protein>
<evidence type="ECO:0000313" key="2">
    <source>
        <dbReference type="EMBL" id="CAG8841669.1"/>
    </source>
</evidence>
<sequence length="58" mass="7055">IKECKKREFNQDLEEKRNIKVNNKRERREDINESFDSLKKLLFPTTYNRASKANVLKK</sequence>
<dbReference type="SUPFAM" id="SSF47459">
    <property type="entry name" value="HLH, helix-loop-helix DNA-binding domain"/>
    <property type="match status" value="1"/>
</dbReference>